<keyword evidence="6 7" id="KW-0472">Membrane</keyword>
<dbReference type="GO" id="GO:0022857">
    <property type="term" value="F:transmembrane transporter activity"/>
    <property type="evidence" value="ECO:0007669"/>
    <property type="project" value="InterPro"/>
</dbReference>
<dbReference type="OrthoDB" id="8904098at2759"/>
<dbReference type="Proteomes" id="UP000076420">
    <property type="component" value="Unassembled WGS sequence"/>
</dbReference>
<evidence type="ECO:0000313" key="9">
    <source>
        <dbReference type="Proteomes" id="UP000076420"/>
    </source>
</evidence>
<feature type="transmembrane region" description="Helical" evidence="7">
    <location>
        <begin position="108"/>
        <end position="129"/>
    </location>
</feature>
<dbReference type="AlphaFoldDB" id="A0A2C9JM75"/>
<evidence type="ECO:0000256" key="4">
    <source>
        <dbReference type="ARBA" id="ARBA00022856"/>
    </source>
</evidence>
<name>A0A2C9JM75_BIOGL</name>
<keyword evidence="5 7" id="KW-1133">Transmembrane helix</keyword>
<keyword evidence="3 7" id="KW-0812">Transmembrane</keyword>
<dbReference type="GO" id="GO:0016020">
    <property type="term" value="C:membrane"/>
    <property type="evidence" value="ECO:0007669"/>
    <property type="project" value="UniProtKB-SubCell"/>
</dbReference>
<dbReference type="VEuPathDB" id="VectorBase:BGLB004684"/>
<feature type="transmembrane region" description="Helical" evidence="7">
    <location>
        <begin position="12"/>
        <end position="31"/>
    </location>
</feature>
<evidence type="ECO:0000256" key="1">
    <source>
        <dbReference type="ARBA" id="ARBA00004141"/>
    </source>
</evidence>
<evidence type="ECO:0000313" key="8">
    <source>
        <dbReference type="EnsemblMetazoa" id="BGLB004684-PB"/>
    </source>
</evidence>
<keyword evidence="4" id="KW-0813">Transport</keyword>
<dbReference type="EnsemblMetazoa" id="BGLB004684-RB">
    <property type="protein sequence ID" value="BGLB004684-PB"/>
    <property type="gene ID" value="BGLB004684"/>
</dbReference>
<feature type="transmembrane region" description="Helical" evidence="7">
    <location>
        <begin position="169"/>
        <end position="189"/>
    </location>
</feature>
<accession>A0A2C9JM75</accession>
<dbReference type="InterPro" id="IPR036259">
    <property type="entry name" value="MFS_trans_sf"/>
</dbReference>
<protein>
    <submittedName>
        <fullName evidence="8">Uncharacterized protein</fullName>
    </submittedName>
</protein>
<dbReference type="InterPro" id="IPR000109">
    <property type="entry name" value="POT_fam"/>
</dbReference>
<comment type="subcellular location">
    <subcellularLocation>
        <location evidence="1">Membrane</location>
        <topology evidence="1">Multi-pass membrane protein</topology>
    </subcellularLocation>
</comment>
<comment type="similarity">
    <text evidence="2">Belongs to the major facilitator superfamily. Proton-dependent oligopeptide transporter (POT/PTR) (TC 2.A.17) family.</text>
</comment>
<dbReference type="KEGG" id="bgt:106059735"/>
<evidence type="ECO:0000256" key="5">
    <source>
        <dbReference type="ARBA" id="ARBA00022989"/>
    </source>
</evidence>
<dbReference type="SUPFAM" id="SSF103473">
    <property type="entry name" value="MFS general substrate transporter"/>
    <property type="match status" value="1"/>
</dbReference>
<dbReference type="Gene3D" id="1.20.1250.20">
    <property type="entry name" value="MFS general substrate transporter like domains"/>
    <property type="match status" value="1"/>
</dbReference>
<evidence type="ECO:0000256" key="6">
    <source>
        <dbReference type="ARBA" id="ARBA00023136"/>
    </source>
</evidence>
<sequence length="222" mass="24560">MARAGHPFTFTKRILLGMFFAMLAMIVAAIVEHFRLNSFWPYPDFPCQSRGINQTIGNTVYQAADMSIVWQIPQYALIGVSEVFASVASLQFAVTVAPKSMKAVITGLYYFFSGVGSLLGTAIISTLSYSNTWFNSQDYGNINCRLPCNDSGHSNVTVYSDSDSCHLDYYFYLLAGVELLAMILFLIVANKFGLNVDQLVQTGPSREDNKGKQLERPGANSR</sequence>
<keyword evidence="4" id="KW-0653">Protein transport</keyword>
<gene>
    <name evidence="8" type="primary">106059735</name>
</gene>
<evidence type="ECO:0000256" key="7">
    <source>
        <dbReference type="SAM" id="Phobius"/>
    </source>
</evidence>
<keyword evidence="4" id="KW-0571">Peptide transport</keyword>
<evidence type="ECO:0000256" key="3">
    <source>
        <dbReference type="ARBA" id="ARBA00022692"/>
    </source>
</evidence>
<feature type="transmembrane region" description="Helical" evidence="7">
    <location>
        <begin position="75"/>
        <end position="96"/>
    </location>
</feature>
<dbReference type="GO" id="GO:0015833">
    <property type="term" value="P:peptide transport"/>
    <property type="evidence" value="ECO:0007669"/>
    <property type="project" value="UniProtKB-KW"/>
</dbReference>
<organism evidence="8 9">
    <name type="scientific">Biomphalaria glabrata</name>
    <name type="common">Bloodfluke planorb</name>
    <name type="synonym">Freshwater snail</name>
    <dbReference type="NCBI Taxonomy" id="6526"/>
    <lineage>
        <taxon>Eukaryota</taxon>
        <taxon>Metazoa</taxon>
        <taxon>Spiralia</taxon>
        <taxon>Lophotrochozoa</taxon>
        <taxon>Mollusca</taxon>
        <taxon>Gastropoda</taxon>
        <taxon>Heterobranchia</taxon>
        <taxon>Euthyneura</taxon>
        <taxon>Panpulmonata</taxon>
        <taxon>Hygrophila</taxon>
        <taxon>Lymnaeoidea</taxon>
        <taxon>Planorbidae</taxon>
        <taxon>Biomphalaria</taxon>
    </lineage>
</organism>
<proteinExistence type="inferred from homology"/>
<reference evidence="8" key="1">
    <citation type="submission" date="2020-05" db="UniProtKB">
        <authorList>
            <consortium name="EnsemblMetazoa"/>
        </authorList>
    </citation>
    <scope>IDENTIFICATION</scope>
    <source>
        <strain evidence="8">BB02</strain>
    </source>
</reference>
<dbReference type="VEuPathDB" id="VectorBase:BGLAX_027057"/>
<dbReference type="Pfam" id="PF00854">
    <property type="entry name" value="PTR2"/>
    <property type="match status" value="1"/>
</dbReference>
<evidence type="ECO:0000256" key="2">
    <source>
        <dbReference type="ARBA" id="ARBA00005982"/>
    </source>
</evidence>
<dbReference type="PANTHER" id="PTHR11654">
    <property type="entry name" value="OLIGOPEPTIDE TRANSPORTER-RELATED"/>
    <property type="match status" value="1"/>
</dbReference>